<dbReference type="Gene3D" id="3.40.630.30">
    <property type="match status" value="1"/>
</dbReference>
<reference evidence="2 3" key="1">
    <citation type="submission" date="2018-05" db="EMBL/GenBank/DDBJ databases">
        <title>Genomic Encyclopedia of Type Strains, Phase IV (KMG-IV): sequencing the most valuable type-strain genomes for metagenomic binning, comparative biology and taxonomic classification.</title>
        <authorList>
            <person name="Goeker M."/>
        </authorList>
    </citation>
    <scope>NUCLEOTIDE SEQUENCE [LARGE SCALE GENOMIC DNA]</scope>
    <source>
        <strain evidence="2 3">DSM 103371</strain>
    </source>
</reference>
<dbReference type="InterPro" id="IPR016181">
    <property type="entry name" value="Acyl_CoA_acyltransferase"/>
</dbReference>
<dbReference type="GO" id="GO:0016740">
    <property type="term" value="F:transferase activity"/>
    <property type="evidence" value="ECO:0007669"/>
    <property type="project" value="UniProtKB-KW"/>
</dbReference>
<evidence type="ECO:0000259" key="1">
    <source>
        <dbReference type="Pfam" id="PF13480"/>
    </source>
</evidence>
<dbReference type="RefSeq" id="WP_109760547.1">
    <property type="nucleotide sequence ID" value="NZ_CP034588.1"/>
</dbReference>
<dbReference type="InterPro" id="IPR050644">
    <property type="entry name" value="PG_Glycine_Bridge_Synth"/>
</dbReference>
<accession>A0A316G253</accession>
<feature type="domain" description="BioF2-like acetyltransferase" evidence="1">
    <location>
        <begin position="147"/>
        <end position="265"/>
    </location>
</feature>
<proteinExistence type="predicted"/>
<dbReference type="OrthoDB" id="341858at2"/>
<evidence type="ECO:0000313" key="2">
    <source>
        <dbReference type="EMBL" id="PWK54752.1"/>
    </source>
</evidence>
<dbReference type="EMBL" id="QGGV01000010">
    <property type="protein sequence ID" value="PWK54752.1"/>
    <property type="molecule type" value="Genomic_DNA"/>
</dbReference>
<protein>
    <submittedName>
        <fullName evidence="2">Acetyltransferase (GNAT) family protein</fullName>
    </submittedName>
</protein>
<organism evidence="2 3">
    <name type="scientific">Silicimonas algicola</name>
    <dbReference type="NCBI Taxonomy" id="1826607"/>
    <lineage>
        <taxon>Bacteria</taxon>
        <taxon>Pseudomonadati</taxon>
        <taxon>Pseudomonadota</taxon>
        <taxon>Alphaproteobacteria</taxon>
        <taxon>Rhodobacterales</taxon>
        <taxon>Paracoccaceae</taxon>
    </lineage>
</organism>
<dbReference type="Pfam" id="PF13480">
    <property type="entry name" value="Acetyltransf_6"/>
    <property type="match status" value="1"/>
</dbReference>
<dbReference type="AlphaFoldDB" id="A0A316G253"/>
<gene>
    <name evidence="2" type="ORF">C8D95_11044</name>
</gene>
<dbReference type="KEGG" id="salo:EF888_01170"/>
<evidence type="ECO:0000313" key="3">
    <source>
        <dbReference type="Proteomes" id="UP000245390"/>
    </source>
</evidence>
<sequence>MALTLHSVSRDRWHRLSADAPFQQSWSYGAAAEALGADVLRLEVREGPNTIAIAQGIGRRIGVRTTLFGRGPLWTGESDDGLRADVLRVLRRETRGIALVTPHANDAGAVRSAGFFAAMTPATVAEWRLGPDMRARIHGKWRNRLCAAEASGVTLLRSRRGDDLRWLVGLDREQQRRKGFRALPPAFLAAWMARDPRSVRLTIAHFRGERVAAILVLSHGTRATYHIGWSGGEGRRLSAHNLLLWEAAQRLSDDGVSVLDLGLVDTETAPGLARFKLGTGAMPVRTGGTWIGLPRFPVIKRARAPEYPACPHGSRA</sequence>
<dbReference type="Proteomes" id="UP000245390">
    <property type="component" value="Unassembled WGS sequence"/>
</dbReference>
<comment type="caution">
    <text evidence="2">The sequence shown here is derived from an EMBL/GenBank/DDBJ whole genome shotgun (WGS) entry which is preliminary data.</text>
</comment>
<dbReference type="PANTHER" id="PTHR36174">
    <property type="entry name" value="LIPID II:GLYCINE GLYCYLTRANSFERASE"/>
    <property type="match status" value="1"/>
</dbReference>
<dbReference type="PANTHER" id="PTHR36174:SF1">
    <property type="entry name" value="LIPID II:GLYCINE GLYCYLTRANSFERASE"/>
    <property type="match status" value="1"/>
</dbReference>
<keyword evidence="2" id="KW-0808">Transferase</keyword>
<dbReference type="SUPFAM" id="SSF55729">
    <property type="entry name" value="Acyl-CoA N-acyltransferases (Nat)"/>
    <property type="match status" value="1"/>
</dbReference>
<dbReference type="InterPro" id="IPR038740">
    <property type="entry name" value="BioF2-like_GNAT_dom"/>
</dbReference>
<name>A0A316G253_9RHOB</name>
<keyword evidence="3" id="KW-1185">Reference proteome</keyword>